<evidence type="ECO:0000256" key="3">
    <source>
        <dbReference type="ARBA" id="ARBA00022692"/>
    </source>
</evidence>
<gene>
    <name evidence="10" type="ORF">F131LOC_004145</name>
    <name evidence="9" type="ORF">F131LOC_03828</name>
</gene>
<dbReference type="EMBL" id="CP065030">
    <property type="protein sequence ID" value="QPK16574.1"/>
    <property type="molecule type" value="Genomic_DNA"/>
</dbReference>
<dbReference type="Pfam" id="PF00892">
    <property type="entry name" value="EamA"/>
    <property type="match status" value="2"/>
</dbReference>
<reference evidence="9" key="1">
    <citation type="submission" date="2017-12" db="EMBL/GenBank/DDBJ databases">
        <title>First report on the novel genomospecies/subspecies of Pectobacterium carotovorum in Russia.</title>
        <authorList>
            <person name="Shirshikov F.V."/>
            <person name="Miroshnikov K."/>
            <person name="Toshakov S.V."/>
            <person name="Kabanova A.P."/>
            <person name="Barannik A.P."/>
            <person name="Shneider M."/>
            <person name="Ignatov A.N."/>
            <person name="Miroshnikov K.A."/>
        </authorList>
    </citation>
    <scope>NUCLEOTIDE SEQUENCE [LARGE SCALE GENOMIC DNA]</scope>
    <source>
        <strain evidence="9">F131</strain>
    </source>
</reference>
<dbReference type="SUPFAM" id="SSF103481">
    <property type="entry name" value="Multidrug resistance efflux transporter EmrE"/>
    <property type="match status" value="2"/>
</dbReference>
<comment type="subcellular location">
    <subcellularLocation>
        <location evidence="1">Cell membrane</location>
        <topology evidence="1">Multi-pass membrane protein</topology>
    </subcellularLocation>
</comment>
<evidence type="ECO:0000256" key="2">
    <source>
        <dbReference type="ARBA" id="ARBA00022475"/>
    </source>
</evidence>
<evidence type="ECO:0000256" key="6">
    <source>
        <dbReference type="SAM" id="Phobius"/>
    </source>
</evidence>
<keyword evidence="4 6" id="KW-1133">Transmembrane helix</keyword>
<feature type="transmembrane region" description="Helical" evidence="6">
    <location>
        <begin position="173"/>
        <end position="193"/>
    </location>
</feature>
<proteinExistence type="predicted"/>
<dbReference type="PANTHER" id="PTHR32322">
    <property type="entry name" value="INNER MEMBRANE TRANSPORTER"/>
    <property type="match status" value="1"/>
</dbReference>
<evidence type="ECO:0000313" key="9">
    <source>
        <dbReference type="EMBL" id="POY48393.1"/>
    </source>
</evidence>
<protein>
    <submittedName>
        <fullName evidence="10">DMT family transporter</fullName>
    </submittedName>
</protein>
<feature type="transmembrane region" description="Helical" evidence="6">
    <location>
        <begin position="227"/>
        <end position="249"/>
    </location>
</feature>
<sequence>MAKCALILKIFLAMLAFAANSILCRLALKGGHIDPFSFSSLRLASGACVLLPFLFYHAKAPLSLWRPLSGFYLMVYAVLFSVAYIHLDTGVGALLLFGAVQFAMVIHGLFKGESLSAIRACGLVLALAGIAALLLPGAKAPPLYSALLMIAAGLAWAAYSIRGKAAQAAGASTAANFVLATPMALALSVLFMKHGHYDAAGIGLSLLSGAVASAGAYVLWYTLLPSLGSITASTLQLSVPCLAMLGGVVFLGESLTARTIFSALAVLAGIVMVTREKACISRPMAKVRRHK</sequence>
<feature type="transmembrane region" description="Helical" evidence="6">
    <location>
        <begin position="93"/>
        <end position="110"/>
    </location>
</feature>
<dbReference type="InterPro" id="IPR000620">
    <property type="entry name" value="EamA_dom"/>
</dbReference>
<feature type="transmembrane region" description="Helical" evidence="6">
    <location>
        <begin position="36"/>
        <end position="56"/>
    </location>
</feature>
<evidence type="ECO:0000256" key="1">
    <source>
        <dbReference type="ARBA" id="ARBA00004651"/>
    </source>
</evidence>
<evidence type="ECO:0000256" key="7">
    <source>
        <dbReference type="SAM" id="SignalP"/>
    </source>
</evidence>
<dbReference type="AlphaFoldDB" id="A0A855MCA1"/>
<name>A0A855MCA1_9GAMM</name>
<dbReference type="InterPro" id="IPR050638">
    <property type="entry name" value="AA-Vitamin_Transporters"/>
</dbReference>
<feature type="signal peptide" evidence="7">
    <location>
        <begin position="1"/>
        <end position="18"/>
    </location>
</feature>
<dbReference type="EMBL" id="PDVW01000033">
    <property type="protein sequence ID" value="POY48393.1"/>
    <property type="molecule type" value="Genomic_DNA"/>
</dbReference>
<dbReference type="Proteomes" id="UP000237284">
    <property type="component" value="Chromosome"/>
</dbReference>
<feature type="chain" id="PRO_5039827565" evidence="7">
    <location>
        <begin position="19"/>
        <end position="291"/>
    </location>
</feature>
<evidence type="ECO:0000259" key="8">
    <source>
        <dbReference type="Pfam" id="PF00892"/>
    </source>
</evidence>
<feature type="transmembrane region" description="Helical" evidence="6">
    <location>
        <begin position="199"/>
        <end position="220"/>
    </location>
</feature>
<feature type="transmembrane region" description="Helical" evidence="6">
    <location>
        <begin position="117"/>
        <end position="137"/>
    </location>
</feature>
<feature type="transmembrane region" description="Helical" evidence="6">
    <location>
        <begin position="68"/>
        <end position="87"/>
    </location>
</feature>
<dbReference type="RefSeq" id="WP_103942694.1">
    <property type="nucleotide sequence ID" value="NZ_CAKLIS010000020.1"/>
</dbReference>
<evidence type="ECO:0000313" key="11">
    <source>
        <dbReference type="Proteomes" id="UP000237284"/>
    </source>
</evidence>
<reference evidence="10 11" key="2">
    <citation type="submission" date="2020-11" db="EMBL/GenBank/DDBJ databases">
        <title>Complete genome sequence of Pectobacterium versatile F131.</title>
        <authorList>
            <person name="Shirshikov F.V."/>
            <person name="Miroshnikov K."/>
            <person name="Toshakov S.V."/>
            <person name="Kabanova A.P."/>
            <person name="Barannik A.P."/>
            <person name="Shneider M."/>
            <person name="Ignatov A.N."/>
            <person name="Miroshnikov K.A."/>
            <person name="Mikhailova Y.V."/>
            <person name="Shelenkov A."/>
            <person name="Yanushevich Y.G."/>
            <person name="Evseev P.V."/>
        </authorList>
    </citation>
    <scope>NUCLEOTIDE SEQUENCE [LARGE SCALE GENOMIC DNA]</scope>
    <source>
        <strain evidence="10 11">F131</strain>
    </source>
</reference>
<dbReference type="PANTHER" id="PTHR32322:SF9">
    <property type="entry name" value="AMINO-ACID METABOLITE EFFLUX PUMP-RELATED"/>
    <property type="match status" value="1"/>
</dbReference>
<evidence type="ECO:0000256" key="4">
    <source>
        <dbReference type="ARBA" id="ARBA00022989"/>
    </source>
</evidence>
<feature type="domain" description="EamA" evidence="8">
    <location>
        <begin position="7"/>
        <end position="134"/>
    </location>
</feature>
<dbReference type="InterPro" id="IPR037185">
    <property type="entry name" value="EmrE-like"/>
</dbReference>
<evidence type="ECO:0000313" key="10">
    <source>
        <dbReference type="EMBL" id="QPK16574.1"/>
    </source>
</evidence>
<dbReference type="GO" id="GO:0016020">
    <property type="term" value="C:membrane"/>
    <property type="evidence" value="ECO:0007669"/>
    <property type="project" value="UniProtKB-SubCell"/>
</dbReference>
<accession>A0A855MCA1</accession>
<evidence type="ECO:0000256" key="5">
    <source>
        <dbReference type="ARBA" id="ARBA00023136"/>
    </source>
</evidence>
<keyword evidence="3 6" id="KW-0812">Transmembrane</keyword>
<feature type="transmembrane region" description="Helical" evidence="6">
    <location>
        <begin position="143"/>
        <end position="161"/>
    </location>
</feature>
<feature type="transmembrane region" description="Helical" evidence="6">
    <location>
        <begin position="255"/>
        <end position="274"/>
    </location>
</feature>
<organism evidence="9">
    <name type="scientific">Pectobacterium versatile</name>
    <dbReference type="NCBI Taxonomy" id="2488639"/>
    <lineage>
        <taxon>Bacteria</taxon>
        <taxon>Pseudomonadati</taxon>
        <taxon>Pseudomonadota</taxon>
        <taxon>Gammaproteobacteria</taxon>
        <taxon>Enterobacterales</taxon>
        <taxon>Pectobacteriaceae</taxon>
        <taxon>Pectobacterium</taxon>
    </lineage>
</organism>
<feature type="domain" description="EamA" evidence="8">
    <location>
        <begin position="145"/>
        <end position="274"/>
    </location>
</feature>
<keyword evidence="5 6" id="KW-0472">Membrane</keyword>
<keyword evidence="7" id="KW-0732">Signal</keyword>
<keyword evidence="2" id="KW-1003">Cell membrane</keyword>